<dbReference type="SFLD" id="SFLDS00029">
    <property type="entry name" value="Radical_SAM"/>
    <property type="match status" value="1"/>
</dbReference>
<dbReference type="SFLD" id="SFLDG01110">
    <property type="entry name" value="Uncharacterised_Radical_SAM_Su"/>
    <property type="match status" value="1"/>
</dbReference>
<dbReference type="PANTHER" id="PTHR11228:SF35">
    <property type="entry name" value="MOLYBDENUM COFACTOR BIOSYNTHESIS PROTEIN A-RELATED"/>
    <property type="match status" value="1"/>
</dbReference>
<dbReference type="InterPro" id="IPR013785">
    <property type="entry name" value="Aldolase_TIM"/>
</dbReference>
<keyword evidence="4" id="KW-0411">Iron-sulfur</keyword>
<dbReference type="InterPro" id="IPR050377">
    <property type="entry name" value="Radical_SAM_PqqE_MftC-like"/>
</dbReference>
<dbReference type="SMART" id="SM00729">
    <property type="entry name" value="Elp3"/>
    <property type="match status" value="1"/>
</dbReference>
<dbReference type="Gene3D" id="3.20.20.70">
    <property type="entry name" value="Aldolase class I"/>
    <property type="match status" value="1"/>
</dbReference>
<dbReference type="PANTHER" id="PTHR11228">
    <property type="entry name" value="RADICAL SAM DOMAIN PROTEIN"/>
    <property type="match status" value="1"/>
</dbReference>
<evidence type="ECO:0000259" key="5">
    <source>
        <dbReference type="PROSITE" id="PS50926"/>
    </source>
</evidence>
<dbReference type="InterPro" id="IPR006638">
    <property type="entry name" value="Elp3/MiaA/NifB-like_rSAM"/>
</dbReference>
<evidence type="ECO:0000256" key="1">
    <source>
        <dbReference type="ARBA" id="ARBA00022691"/>
    </source>
</evidence>
<dbReference type="InterPro" id="IPR058240">
    <property type="entry name" value="rSAM_sf"/>
</dbReference>
<evidence type="ECO:0000256" key="3">
    <source>
        <dbReference type="ARBA" id="ARBA00023004"/>
    </source>
</evidence>
<dbReference type="PROSITE" id="PS51918">
    <property type="entry name" value="RADICAL_SAM"/>
    <property type="match status" value="1"/>
</dbReference>
<evidence type="ECO:0000256" key="4">
    <source>
        <dbReference type="ARBA" id="ARBA00023014"/>
    </source>
</evidence>
<evidence type="ECO:0000256" key="2">
    <source>
        <dbReference type="ARBA" id="ARBA00022723"/>
    </source>
</evidence>
<keyword evidence="2" id="KW-0479">Metal-binding</keyword>
<comment type="caution">
    <text evidence="7">The sequence shown here is derived from an EMBL/GenBank/DDBJ whole genome shotgun (WGS) entry which is preliminary data.</text>
</comment>
<dbReference type="InterPro" id="IPR007197">
    <property type="entry name" value="rSAM"/>
</dbReference>
<evidence type="ECO:0000313" key="7">
    <source>
        <dbReference type="EMBL" id="HHR95251.1"/>
    </source>
</evidence>
<evidence type="ECO:0000259" key="6">
    <source>
        <dbReference type="PROSITE" id="PS51918"/>
    </source>
</evidence>
<gene>
    <name evidence="7" type="ORF">ENL47_00070</name>
</gene>
<reference evidence="7" key="1">
    <citation type="journal article" date="2020" name="mSystems">
        <title>Genome- and Community-Level Interaction Insights into Carbon Utilization and Element Cycling Functions of Hydrothermarchaeota in Hydrothermal Sediment.</title>
        <authorList>
            <person name="Zhou Z."/>
            <person name="Liu Y."/>
            <person name="Xu W."/>
            <person name="Pan J."/>
            <person name="Luo Z.H."/>
            <person name="Li M."/>
        </authorList>
    </citation>
    <scope>NUCLEOTIDE SEQUENCE [LARGE SCALE GENOMIC DNA]</scope>
    <source>
        <strain evidence="7">SpSt-1</strain>
    </source>
</reference>
<protein>
    <submittedName>
        <fullName evidence="7">Radical SAM protein</fullName>
    </submittedName>
</protein>
<name>A0A7C5UTQ9_9CREN</name>
<organism evidence="7">
    <name type="scientific">Ignisphaera aggregans</name>
    <dbReference type="NCBI Taxonomy" id="334771"/>
    <lineage>
        <taxon>Archaea</taxon>
        <taxon>Thermoproteota</taxon>
        <taxon>Thermoprotei</taxon>
        <taxon>Desulfurococcales</taxon>
        <taxon>Desulfurococcaceae</taxon>
        <taxon>Ignisphaera</taxon>
    </lineage>
</organism>
<proteinExistence type="predicted"/>
<keyword evidence="1" id="KW-0949">S-adenosyl-L-methionine</keyword>
<dbReference type="Pfam" id="PF04055">
    <property type="entry name" value="Radical_SAM"/>
    <property type="match status" value="1"/>
</dbReference>
<sequence length="343" mass="39347">MPKLIGKTNNKYYLFLDDIPLIGHIAFGVIDRATNVIQVRPTTICPLNCIFCSVDAGPFSRYRQSEYIVDPNLLVKWVRKVVDIKKGEVIEALIDGVGDPMSYQWIDRLVENLKSFIPRVAIETHGYNLTKALVKSLERVGLDRINLSIDTLDAEKARILQGSSWYDVKRVKELAEFIAKETSIDLHITPVWIPGINDNDINDIIEWGLSIGIGKRFPPFGIQKYEVHKYGRKIPHVKSPSWREFRIFLKNLEKKYGIDLYYKKLDFDIHRTKYRVEPRYAINDVVKVYISSPGWLKGEAIAVDESGEAVITIVNVEDMKIIGKRAKVKIIKNSNSIYIARLI</sequence>
<dbReference type="InterPro" id="IPR040088">
    <property type="entry name" value="MJ0103-like"/>
</dbReference>
<feature type="domain" description="TRAM" evidence="5">
    <location>
        <begin position="279"/>
        <end position="343"/>
    </location>
</feature>
<dbReference type="EMBL" id="DRUB01000001">
    <property type="protein sequence ID" value="HHR95251.1"/>
    <property type="molecule type" value="Genomic_DNA"/>
</dbReference>
<dbReference type="PROSITE" id="PS50926">
    <property type="entry name" value="TRAM"/>
    <property type="match status" value="1"/>
</dbReference>
<dbReference type="GO" id="GO:0051536">
    <property type="term" value="F:iron-sulfur cluster binding"/>
    <property type="evidence" value="ECO:0007669"/>
    <property type="project" value="UniProtKB-KW"/>
</dbReference>
<feature type="domain" description="Radical SAM core" evidence="6">
    <location>
        <begin position="31"/>
        <end position="259"/>
    </location>
</feature>
<dbReference type="GO" id="GO:0046872">
    <property type="term" value="F:metal ion binding"/>
    <property type="evidence" value="ECO:0007669"/>
    <property type="project" value="UniProtKB-KW"/>
</dbReference>
<dbReference type="InterPro" id="IPR002792">
    <property type="entry name" value="TRAM_dom"/>
</dbReference>
<dbReference type="CDD" id="cd01335">
    <property type="entry name" value="Radical_SAM"/>
    <property type="match status" value="1"/>
</dbReference>
<accession>A0A7C5UTQ9</accession>
<dbReference type="SUPFAM" id="SSF102114">
    <property type="entry name" value="Radical SAM enzymes"/>
    <property type="match status" value="1"/>
</dbReference>
<keyword evidence="3" id="KW-0408">Iron</keyword>
<dbReference type="AlphaFoldDB" id="A0A7C5UTQ9"/>
<dbReference type="GO" id="GO:0003824">
    <property type="term" value="F:catalytic activity"/>
    <property type="evidence" value="ECO:0007669"/>
    <property type="project" value="InterPro"/>
</dbReference>
<dbReference type="SFLD" id="SFLDG01067">
    <property type="entry name" value="SPASM/twitch_domain_containing"/>
    <property type="match status" value="1"/>
</dbReference>